<reference evidence="3 4" key="2">
    <citation type="submission" date="2013-02" db="EMBL/GenBank/DDBJ databases">
        <title>The Genome Sequence of Plasmodium falciparum NF135/5.C10.</title>
        <authorList>
            <consortium name="The Broad Institute Genome Sequencing Platform"/>
            <consortium name="The Broad Institute Genome Sequencing Center for Infectious Disease"/>
            <person name="Neafsey D."/>
            <person name="Cheeseman I."/>
            <person name="Volkman S."/>
            <person name="Adams J."/>
            <person name="Walker B."/>
            <person name="Young S.K."/>
            <person name="Zeng Q."/>
            <person name="Gargeya S."/>
            <person name="Fitzgerald M."/>
            <person name="Haas B."/>
            <person name="Abouelleil A."/>
            <person name="Alvarado L."/>
            <person name="Arachchi H.M."/>
            <person name="Berlin A.M."/>
            <person name="Chapman S.B."/>
            <person name="Dewar J."/>
            <person name="Goldberg J."/>
            <person name="Griggs A."/>
            <person name="Gujja S."/>
            <person name="Hansen M."/>
            <person name="Howarth C."/>
            <person name="Imamovic A."/>
            <person name="Larimer J."/>
            <person name="McCowan C."/>
            <person name="Murphy C."/>
            <person name="Neiman D."/>
            <person name="Pearson M."/>
            <person name="Priest M."/>
            <person name="Roberts A."/>
            <person name="Saif S."/>
            <person name="Shea T."/>
            <person name="Sisk P."/>
            <person name="Sykes S."/>
            <person name="Wortman J."/>
            <person name="Nusbaum C."/>
            <person name="Birren B."/>
        </authorList>
    </citation>
    <scope>NUCLEOTIDE SEQUENCE [LARGE SCALE GENOMIC DNA]</scope>
    <source>
        <strain evidence="3 4">NF135/5.C10</strain>
    </source>
</reference>
<name>W4IHK8_PLAFA</name>
<evidence type="ECO:0000256" key="2">
    <source>
        <dbReference type="SAM" id="Phobius"/>
    </source>
</evidence>
<proteinExistence type="predicted"/>
<protein>
    <submittedName>
        <fullName evidence="3">Uncharacterized protein</fullName>
    </submittedName>
</protein>
<feature type="region of interest" description="Disordered" evidence="1">
    <location>
        <begin position="423"/>
        <end position="458"/>
    </location>
</feature>
<keyword evidence="2" id="KW-1133">Transmembrane helix</keyword>
<organism evidence="3 4">
    <name type="scientific">Plasmodium falciparum NF135/5.C10</name>
    <dbReference type="NCBI Taxonomy" id="1036726"/>
    <lineage>
        <taxon>Eukaryota</taxon>
        <taxon>Sar</taxon>
        <taxon>Alveolata</taxon>
        <taxon>Apicomplexa</taxon>
        <taxon>Aconoidasida</taxon>
        <taxon>Haemosporida</taxon>
        <taxon>Plasmodiidae</taxon>
        <taxon>Plasmodium</taxon>
        <taxon>Plasmodium (Laverania)</taxon>
    </lineage>
</organism>
<feature type="transmembrane region" description="Helical" evidence="2">
    <location>
        <begin position="156"/>
        <end position="176"/>
    </location>
</feature>
<keyword evidence="2" id="KW-0472">Membrane</keyword>
<sequence length="693" mass="80240">MENSIRHSVDIKSEDFVVIIALQNLQTFIMIGYTAVNKIHLTFDVEYLWALCLGTLLFIYSLISFVVIRTFVLSKIDIGKYVLEILFFISIIVTCTLSLIIDSFKIANMQLLFFSFALTGYAYYNLITLFFFSVAAGILIQYNLNIGSFGADIDALFFIDLLSYILQIIGGNILYFRVYELCCLLVISKKNPCKYVVASKKVKNLEKQIFSSLINSYICFKSKTYSHLPYPNDSKNNNNASIVTYEKKKKNSVLHHEYSHENKNSHFSSDINTTTHHNINNKNKAYLNSKCTTHYNLSLNNSKINSYNSGEKILTHNIVKKKINQKEKEKNEYFHLASSKKKKKNKTKINKISNIVQKKKSNTVNMNIPENNYFIFPINEDNYNGIRTACDISTLKYNDDKNGNEYNISQRKKNESHVVINIANNDNNNNNNNNDDDNNNNDDNDNNNNNNNDDDYSCSSSNSIYCNKNEYTSDNINHFNSSKISSKSGKNDKDSQNIEKEQTKLKNIKSSNNLFNNEQQNGVIKKNYKTILERKDKEEDSHIIDYYQNNNNNNNNNNNINLTENKINKMRNCLLIKCYIDNKNKEADENNKMDNNNFIPADQKHKIKNNTDNVCQIEKQILCNFEDDNKIYNNCKLLTCNYNILNKTCNLYASKIFSQSDITLYEDIIMQNEITNEQIKDISKKKKKFSITS</sequence>
<dbReference type="OrthoDB" id="365362at2759"/>
<dbReference type="Proteomes" id="UP000019114">
    <property type="component" value="Unassembled WGS sequence"/>
</dbReference>
<evidence type="ECO:0000313" key="4">
    <source>
        <dbReference type="Proteomes" id="UP000019114"/>
    </source>
</evidence>
<feature type="region of interest" description="Disordered" evidence="1">
    <location>
        <begin position="478"/>
        <end position="497"/>
    </location>
</feature>
<evidence type="ECO:0000313" key="3">
    <source>
        <dbReference type="EMBL" id="ETW42590.1"/>
    </source>
</evidence>
<feature type="transmembrane region" description="Helical" evidence="2">
    <location>
        <begin position="121"/>
        <end position="144"/>
    </location>
</feature>
<gene>
    <name evidence="3" type="ORF">PFNF135_02863</name>
</gene>
<feature type="transmembrane region" description="Helical" evidence="2">
    <location>
        <begin position="16"/>
        <end position="35"/>
    </location>
</feature>
<feature type="compositionally biased region" description="Low complexity" evidence="1">
    <location>
        <begin position="424"/>
        <end position="433"/>
    </location>
</feature>
<feature type="transmembrane region" description="Helical" evidence="2">
    <location>
        <begin position="81"/>
        <end position="101"/>
    </location>
</feature>
<feature type="compositionally biased region" description="Acidic residues" evidence="1">
    <location>
        <begin position="434"/>
        <end position="445"/>
    </location>
</feature>
<reference evidence="3 4" key="1">
    <citation type="submission" date="2013-02" db="EMBL/GenBank/DDBJ databases">
        <title>The Genome Annotation of Plasmodium falciparum NF135/5.C10.</title>
        <authorList>
            <consortium name="The Broad Institute Genome Sequencing Platform"/>
            <consortium name="The Broad Institute Genome Sequencing Center for Infectious Disease"/>
            <person name="Neafsey D."/>
            <person name="Hoffman S."/>
            <person name="Volkman S."/>
            <person name="Rosenthal P."/>
            <person name="Walker B."/>
            <person name="Young S.K."/>
            <person name="Zeng Q."/>
            <person name="Gargeya S."/>
            <person name="Fitzgerald M."/>
            <person name="Haas B."/>
            <person name="Abouelleil A."/>
            <person name="Allen A.W."/>
            <person name="Alvarado L."/>
            <person name="Arachchi H.M."/>
            <person name="Berlin A.M."/>
            <person name="Chapman S.B."/>
            <person name="Gainer-Dewar J."/>
            <person name="Goldberg J."/>
            <person name="Griggs A."/>
            <person name="Gujja S."/>
            <person name="Hansen M."/>
            <person name="Howarth C."/>
            <person name="Imamovic A."/>
            <person name="Ireland A."/>
            <person name="Larimer J."/>
            <person name="McCowan C."/>
            <person name="Murphy C."/>
            <person name="Pearson M."/>
            <person name="Poon T.W."/>
            <person name="Priest M."/>
            <person name="Roberts A."/>
            <person name="Saif S."/>
            <person name="Shea T."/>
            <person name="Sisk P."/>
            <person name="Sykes S."/>
            <person name="Wortman J."/>
            <person name="Nusbaum C."/>
            <person name="Birren B."/>
        </authorList>
    </citation>
    <scope>NUCLEOTIDE SEQUENCE [LARGE SCALE GENOMIC DNA]</scope>
    <source>
        <strain evidence="3 4">NF135/5.C10</strain>
    </source>
</reference>
<dbReference type="EMBL" id="KI926048">
    <property type="protein sequence ID" value="ETW42590.1"/>
    <property type="molecule type" value="Genomic_DNA"/>
</dbReference>
<feature type="compositionally biased region" description="Low complexity" evidence="1">
    <location>
        <begin position="478"/>
        <end position="488"/>
    </location>
</feature>
<dbReference type="AlphaFoldDB" id="W4IHK8"/>
<accession>W4IHK8</accession>
<evidence type="ECO:0000256" key="1">
    <source>
        <dbReference type="SAM" id="MobiDB-lite"/>
    </source>
</evidence>
<feature type="compositionally biased region" description="Low complexity" evidence="1">
    <location>
        <begin position="446"/>
        <end position="458"/>
    </location>
</feature>
<keyword evidence="2" id="KW-0812">Transmembrane</keyword>
<feature type="transmembrane region" description="Helical" evidence="2">
    <location>
        <begin position="47"/>
        <end position="69"/>
    </location>
</feature>